<accession>U5EFA9</accession>
<keyword evidence="4" id="KW-0963">Cytoplasm</keyword>
<dbReference type="GO" id="GO:0000932">
    <property type="term" value="C:P-body"/>
    <property type="evidence" value="ECO:0007669"/>
    <property type="project" value="UniProtKB-SubCell"/>
</dbReference>
<organism evidence="8">
    <name type="scientific">Corethrella appendiculata</name>
    <dbReference type="NCBI Taxonomy" id="1370023"/>
    <lineage>
        <taxon>Eukaryota</taxon>
        <taxon>Metazoa</taxon>
        <taxon>Ecdysozoa</taxon>
        <taxon>Arthropoda</taxon>
        <taxon>Hexapoda</taxon>
        <taxon>Insecta</taxon>
        <taxon>Pterygota</taxon>
        <taxon>Neoptera</taxon>
        <taxon>Endopterygota</taxon>
        <taxon>Diptera</taxon>
        <taxon>Nematocera</taxon>
        <taxon>Culicoidea</taxon>
        <taxon>Chaoboridae</taxon>
        <taxon>Corethrella</taxon>
    </lineage>
</organism>
<feature type="non-terminal residue" evidence="8">
    <location>
        <position position="1"/>
    </location>
</feature>
<sequence length="504" mass="56371">WIGKSVSINCKNEIGIFQGIIKNVTPETITITRAFRNGIPVKKESLEITIASVNIDKLEIIPSYNVPNFSVLNKTSTPIQQAHLRDESNRGKSPSSTAAASSNHNHSNYKSNSKSPANKFFANQPSSSAGAAGGGMQKLNSSSKPMDINYQTGKVMTVTPYKNSNDKKKSRNNKFNNSKNQTFGTPVDDIMDQEFDFEKNLALFDKQAIWDEIDAIQKPDLVRQTMQNPSTSYQQQQQQQHQNRNGKYRHDENVLVSKPIQYRQIEVEFENRQEFLTDEGLIIPSIPLSLRDKIQALADKNGLTFDRQNDLLARGATEIAIQLLGGARRLTPNNQHQWPKIVIICDEPYNARQSEIGIITARLLASHGLKIAVFVTCTTQSNRVSNELELYAATGNHFTFNVNALPSCDLVIAAVKSRTLINSLKKWILDNRSPVIAIDPPVSGINDIPIKASILPILPLDDIDTRTCGRLYLCNLGIPDKFFHDSGIKYKSPFDKFVIPIHQR</sequence>
<dbReference type="InterPro" id="IPR019050">
    <property type="entry name" value="FDF_dom"/>
</dbReference>
<evidence type="ECO:0000256" key="4">
    <source>
        <dbReference type="ARBA" id="ARBA00022490"/>
    </source>
</evidence>
<evidence type="ECO:0000259" key="7">
    <source>
        <dbReference type="PROSITE" id="PS51512"/>
    </source>
</evidence>
<dbReference type="AlphaFoldDB" id="U5EFA9"/>
<dbReference type="SUPFAM" id="SSF64153">
    <property type="entry name" value="YjeF N-terminal domain-like"/>
    <property type="match status" value="1"/>
</dbReference>
<feature type="domain" description="YjeF N-terminal" evidence="6">
    <location>
        <begin position="290"/>
        <end position="484"/>
    </location>
</feature>
<name>U5EFA9_9DIPT</name>
<dbReference type="PROSITE" id="PS51512">
    <property type="entry name" value="DFDF"/>
    <property type="match status" value="1"/>
</dbReference>
<evidence type="ECO:0000256" key="5">
    <source>
        <dbReference type="SAM" id="MobiDB-lite"/>
    </source>
</evidence>
<dbReference type="FunFam" id="3.40.50.10260:FF:000009">
    <property type="entry name" value="AGAP003131-PA"/>
    <property type="match status" value="1"/>
</dbReference>
<dbReference type="GO" id="GO:0003729">
    <property type="term" value="F:mRNA binding"/>
    <property type="evidence" value="ECO:0007669"/>
    <property type="project" value="InterPro"/>
</dbReference>
<evidence type="ECO:0000259" key="6">
    <source>
        <dbReference type="PROSITE" id="PS51385"/>
    </source>
</evidence>
<dbReference type="Gene3D" id="2.30.30.100">
    <property type="match status" value="1"/>
</dbReference>
<feature type="domain" description="DFDF" evidence="7">
    <location>
        <begin position="183"/>
        <end position="219"/>
    </location>
</feature>
<dbReference type="InterPro" id="IPR025762">
    <property type="entry name" value="DFDF"/>
</dbReference>
<dbReference type="GO" id="GO:0031087">
    <property type="term" value="P:deadenylation-independent decapping of nuclear-transcribed mRNA"/>
    <property type="evidence" value="ECO:0007669"/>
    <property type="project" value="InterPro"/>
</dbReference>
<dbReference type="CDD" id="cd01737">
    <property type="entry name" value="LSm16_N"/>
    <property type="match status" value="1"/>
</dbReference>
<comment type="subcellular location">
    <subcellularLocation>
        <location evidence="1">Cytoplasm</location>
        <location evidence="1">P-body</location>
    </subcellularLocation>
</comment>
<dbReference type="InterPro" id="IPR025609">
    <property type="entry name" value="Lsm14-like_N"/>
</dbReference>
<evidence type="ECO:0000256" key="1">
    <source>
        <dbReference type="ARBA" id="ARBA00004201"/>
    </source>
</evidence>
<reference evidence="8" key="1">
    <citation type="journal article" date="2014" name="Insect Biochem. Mol. Biol.">
        <title>An insight into the sialome of the frog biting fly, Corethrella appendiculata.</title>
        <authorList>
            <person name="Ribeiro J.M.C."/>
            <person name="Chagas A.C."/>
            <person name="Pham V.M."/>
            <person name="Lounibos L.P."/>
            <person name="Calvo E."/>
        </authorList>
    </citation>
    <scope>NUCLEOTIDE SEQUENCE</scope>
    <source>
        <tissue evidence="8">Salivary glands</tissue>
    </source>
</reference>
<dbReference type="SMART" id="SM01271">
    <property type="entry name" value="LSM14"/>
    <property type="match status" value="1"/>
</dbReference>
<protein>
    <recommendedName>
        <fullName evidence="3">Enhancer of mRNA-decapping protein 3</fullName>
    </recommendedName>
</protein>
<dbReference type="InterPro" id="IPR036652">
    <property type="entry name" value="YjeF_N_dom_sf"/>
</dbReference>
<proteinExistence type="evidence at transcript level"/>
<dbReference type="EMBL" id="GANO01003939">
    <property type="protein sequence ID" value="JAB55932.1"/>
    <property type="molecule type" value="mRNA"/>
</dbReference>
<feature type="compositionally biased region" description="Low complexity" evidence="5">
    <location>
        <begin position="92"/>
        <end position="116"/>
    </location>
</feature>
<dbReference type="GO" id="GO:0033962">
    <property type="term" value="P:P-body assembly"/>
    <property type="evidence" value="ECO:0007669"/>
    <property type="project" value="TreeGrafter"/>
</dbReference>
<dbReference type="PROSITE" id="PS51385">
    <property type="entry name" value="YJEF_N"/>
    <property type="match status" value="1"/>
</dbReference>
<dbReference type="Gene3D" id="3.40.50.10260">
    <property type="entry name" value="YjeF N-terminal domain"/>
    <property type="match status" value="1"/>
</dbReference>
<comment type="similarity">
    <text evidence="2">Belongs to the EDC3 family.</text>
</comment>
<feature type="region of interest" description="Disordered" evidence="5">
    <location>
        <begin position="225"/>
        <end position="246"/>
    </location>
</feature>
<dbReference type="Pfam" id="PF09532">
    <property type="entry name" value="FDF"/>
    <property type="match status" value="1"/>
</dbReference>
<feature type="region of interest" description="Disordered" evidence="5">
    <location>
        <begin position="80"/>
        <end position="187"/>
    </location>
</feature>
<evidence type="ECO:0000256" key="3">
    <source>
        <dbReference type="ARBA" id="ARBA00015797"/>
    </source>
</evidence>
<dbReference type="PANTHER" id="PTHR13612:SF0">
    <property type="entry name" value="ENHANCER OF MRNA-DECAPPING PROTEIN 3"/>
    <property type="match status" value="1"/>
</dbReference>
<dbReference type="PANTHER" id="PTHR13612">
    <property type="entry name" value="ENHANCER OF MRNA-DECAPPING PROTEIN 3"/>
    <property type="match status" value="1"/>
</dbReference>
<evidence type="ECO:0000256" key="2">
    <source>
        <dbReference type="ARBA" id="ARBA00006610"/>
    </source>
</evidence>
<evidence type="ECO:0000313" key="8">
    <source>
        <dbReference type="EMBL" id="JAB55932.1"/>
    </source>
</evidence>
<dbReference type="InterPro" id="IPR004443">
    <property type="entry name" value="YjeF_N_dom"/>
</dbReference>
<dbReference type="InterPro" id="IPR034107">
    <property type="entry name" value="Lsm16_N"/>
</dbReference>
<dbReference type="SMART" id="SM01199">
    <property type="entry name" value="FDF"/>
    <property type="match status" value="1"/>
</dbReference>
<feature type="compositionally biased region" description="Polar residues" evidence="5">
    <location>
        <begin position="138"/>
        <end position="154"/>
    </location>
</feature>